<dbReference type="PROSITE" id="PS50021">
    <property type="entry name" value="CH"/>
    <property type="match status" value="1"/>
</dbReference>
<keyword evidence="13" id="KW-1185">Reference proteome</keyword>
<organism evidence="13 14">
    <name type="scientific">Drosophila kikkawai</name>
    <name type="common">Fruit fly</name>
    <dbReference type="NCBI Taxonomy" id="30033"/>
    <lineage>
        <taxon>Eukaryota</taxon>
        <taxon>Metazoa</taxon>
        <taxon>Ecdysozoa</taxon>
        <taxon>Arthropoda</taxon>
        <taxon>Hexapoda</taxon>
        <taxon>Insecta</taxon>
        <taxon>Pterygota</taxon>
        <taxon>Neoptera</taxon>
        <taxon>Endopterygota</taxon>
        <taxon>Diptera</taxon>
        <taxon>Brachycera</taxon>
        <taxon>Muscomorpha</taxon>
        <taxon>Ephydroidea</taxon>
        <taxon>Drosophilidae</taxon>
        <taxon>Drosophila</taxon>
        <taxon>Sophophora</taxon>
    </lineage>
</organism>
<dbReference type="SUPFAM" id="SSF47576">
    <property type="entry name" value="Calponin-homology domain, CH-domain"/>
    <property type="match status" value="1"/>
</dbReference>
<dbReference type="SUPFAM" id="SSF140612">
    <property type="entry name" value="EB1 dimerisation domain-like"/>
    <property type="match status" value="1"/>
</dbReference>
<dbReference type="Proteomes" id="UP001652661">
    <property type="component" value="Chromosome X"/>
</dbReference>
<reference evidence="14" key="1">
    <citation type="submission" date="2025-08" db="UniProtKB">
        <authorList>
            <consortium name="RefSeq"/>
        </authorList>
    </citation>
    <scope>IDENTIFICATION</scope>
    <source>
        <strain evidence="14">14028-0561.14</strain>
        <tissue evidence="14">Whole fly</tissue>
    </source>
</reference>
<evidence type="ECO:0000313" key="13">
    <source>
        <dbReference type="Proteomes" id="UP001652661"/>
    </source>
</evidence>
<dbReference type="FunFam" id="1.10.418.10:FF:000007">
    <property type="entry name" value="Microtubule-associated protein, RP/EB family, member 2"/>
    <property type="match status" value="1"/>
</dbReference>
<dbReference type="Gene3D" id="1.20.5.1430">
    <property type="match status" value="1"/>
</dbReference>
<dbReference type="GO" id="GO:0008017">
    <property type="term" value="F:microtubule binding"/>
    <property type="evidence" value="ECO:0007669"/>
    <property type="project" value="InterPro"/>
</dbReference>
<feature type="region of interest" description="Disordered" evidence="10">
    <location>
        <begin position="260"/>
        <end position="288"/>
    </location>
</feature>
<feature type="compositionally biased region" description="Polar residues" evidence="10">
    <location>
        <begin position="189"/>
        <end position="199"/>
    </location>
</feature>
<dbReference type="InterPro" id="IPR027328">
    <property type="entry name" value="MAPRE"/>
</dbReference>
<feature type="compositionally biased region" description="Basic and acidic residues" evidence="10">
    <location>
        <begin position="176"/>
        <end position="188"/>
    </location>
</feature>
<gene>
    <name evidence="14" type="primary">LOC138927837</name>
</gene>
<sequence>MRAVNVYSPKAENLSRHEMLAWVNNILKSKYTKIEQLCTGAAYCQFLNKLFPKSVPLTRVKFTANQEHEYIYNFKILQGGFRKMSVEKVIPIERLVKGRFTDNLEFLQWFRKFYKANEKDKDEDQDGPKVSPSGGASTQRHVSVSPKRSAEETPEKSSKPTTTSDETIADTSLEGKATDHSCEVETHPGDNNTEPEPMSNINLVSQKIVAYASFKEPEDPATDESSDEMSLSGGSNMSESMSDISKISHKTFTFMRYEGPATDQSSDEETHPDPEPEPISNTSLVSQKTVTSTSFKGRAIDESTIVINEKNISNSRFAGTPIDQSIENKIDADANKTPKPMSNTSLMSHKPDFDSSFMGTDQPLATMAEKLFKKVLRERDVFYSKCRDIEVICHESQNIERMPKIRLLLNILYEQSDNFRPPNVPMEWEDLNEEHQ</sequence>
<keyword evidence="7" id="KW-0206">Cytoskeleton</keyword>
<comment type="similarity">
    <text evidence="2">Belongs to the MAPRE family.</text>
</comment>
<keyword evidence="8" id="KW-0131">Cell cycle</keyword>
<feature type="domain" description="Calponin-homology (CH)" evidence="11">
    <location>
        <begin position="13"/>
        <end position="115"/>
    </location>
</feature>
<feature type="compositionally biased region" description="Polar residues" evidence="10">
    <location>
        <begin position="279"/>
        <end position="288"/>
    </location>
</feature>
<evidence type="ECO:0000259" key="12">
    <source>
        <dbReference type="PROSITE" id="PS51230"/>
    </source>
</evidence>
<name>A0A6P4JKN4_DROKI</name>
<evidence type="ECO:0000256" key="6">
    <source>
        <dbReference type="ARBA" id="ARBA00022776"/>
    </source>
</evidence>
<evidence type="ECO:0000313" key="14">
    <source>
        <dbReference type="RefSeq" id="XP_017035213.1"/>
    </source>
</evidence>
<proteinExistence type="inferred from homology"/>
<dbReference type="GO" id="GO:0005874">
    <property type="term" value="C:microtubule"/>
    <property type="evidence" value="ECO:0007669"/>
    <property type="project" value="UniProtKB-KW"/>
</dbReference>
<feature type="region of interest" description="Disordered" evidence="10">
    <location>
        <begin position="120"/>
        <end position="199"/>
    </location>
</feature>
<evidence type="ECO:0000256" key="8">
    <source>
        <dbReference type="ARBA" id="ARBA00023306"/>
    </source>
</evidence>
<accession>A0A6P4JKN4</accession>
<feature type="compositionally biased region" description="Basic and acidic residues" evidence="10">
    <location>
        <begin position="148"/>
        <end position="158"/>
    </location>
</feature>
<dbReference type="InterPro" id="IPR036133">
    <property type="entry name" value="EB1_C_sf"/>
</dbReference>
<evidence type="ECO:0000256" key="3">
    <source>
        <dbReference type="ARBA" id="ARBA00022490"/>
    </source>
</evidence>
<dbReference type="PANTHER" id="PTHR10623">
    <property type="entry name" value="MICROTUBULE-ASSOCIATED PROTEIN RP/EB FAMILY MEMBER"/>
    <property type="match status" value="1"/>
</dbReference>
<dbReference type="OrthoDB" id="6285106at2759"/>
<evidence type="ECO:0000256" key="10">
    <source>
        <dbReference type="SAM" id="MobiDB-lite"/>
    </source>
</evidence>
<evidence type="ECO:0000256" key="4">
    <source>
        <dbReference type="ARBA" id="ARBA00022618"/>
    </source>
</evidence>
<feature type="compositionally biased region" description="Polar residues" evidence="10">
    <location>
        <begin position="228"/>
        <end position="240"/>
    </location>
</feature>
<comment type="subcellular location">
    <subcellularLocation>
        <location evidence="1">Cytoplasm</location>
        <location evidence="1">Cytoskeleton</location>
    </subcellularLocation>
</comment>
<evidence type="ECO:0000259" key="11">
    <source>
        <dbReference type="PROSITE" id="PS50021"/>
    </source>
</evidence>
<dbReference type="Gene3D" id="1.10.418.10">
    <property type="entry name" value="Calponin-like domain"/>
    <property type="match status" value="1"/>
</dbReference>
<evidence type="ECO:0000256" key="7">
    <source>
        <dbReference type="ARBA" id="ARBA00023212"/>
    </source>
</evidence>
<dbReference type="GO" id="GO:0051301">
    <property type="term" value="P:cell division"/>
    <property type="evidence" value="ECO:0007669"/>
    <property type="project" value="UniProtKB-KW"/>
</dbReference>
<dbReference type="PROSITE" id="PS51230">
    <property type="entry name" value="EB1_C"/>
    <property type="match status" value="1"/>
</dbReference>
<keyword evidence="5 9" id="KW-0493">Microtubule</keyword>
<evidence type="ECO:0000256" key="2">
    <source>
        <dbReference type="ARBA" id="ARBA00010729"/>
    </source>
</evidence>
<dbReference type="InterPro" id="IPR036872">
    <property type="entry name" value="CH_dom_sf"/>
</dbReference>
<dbReference type="Pfam" id="PF00307">
    <property type="entry name" value="CH"/>
    <property type="match status" value="1"/>
</dbReference>
<evidence type="ECO:0000256" key="1">
    <source>
        <dbReference type="ARBA" id="ARBA00004245"/>
    </source>
</evidence>
<keyword evidence="6" id="KW-0498">Mitosis</keyword>
<dbReference type="RefSeq" id="XP_017035213.1">
    <property type="nucleotide sequence ID" value="XM_017179724.3"/>
</dbReference>
<evidence type="ECO:0000256" key="9">
    <source>
        <dbReference type="PROSITE-ProRule" id="PRU00576"/>
    </source>
</evidence>
<protein>
    <submittedName>
        <fullName evidence="14">Microtubule-associated protein RP/EB family member 2-like isoform X1</fullName>
    </submittedName>
</protein>
<feature type="region of interest" description="Disordered" evidence="10">
    <location>
        <begin position="216"/>
        <end position="240"/>
    </location>
</feature>
<dbReference type="InterPro" id="IPR004953">
    <property type="entry name" value="EB1_C"/>
</dbReference>
<dbReference type="AlphaFoldDB" id="A0A6P4JKN4"/>
<keyword evidence="3" id="KW-0963">Cytoplasm</keyword>
<keyword evidence="4" id="KW-0132">Cell division</keyword>
<feature type="domain" description="EB1 C-terminal" evidence="12">
    <location>
        <begin position="350"/>
        <end position="421"/>
    </location>
</feature>
<dbReference type="InterPro" id="IPR001715">
    <property type="entry name" value="CH_dom"/>
</dbReference>
<evidence type="ECO:0000256" key="5">
    <source>
        <dbReference type="ARBA" id="ARBA00022701"/>
    </source>
</evidence>